<feature type="region of interest" description="Disordered" evidence="1">
    <location>
        <begin position="1"/>
        <end position="21"/>
    </location>
</feature>
<accession>A0A5E4PIC4</accession>
<dbReference type="RefSeq" id="WP_269472872.1">
    <property type="nucleotide sequence ID" value="NZ_LR699119.1"/>
</dbReference>
<organism evidence="2 3">
    <name type="scientific">Aquicella siphonis</name>
    <dbReference type="NCBI Taxonomy" id="254247"/>
    <lineage>
        <taxon>Bacteria</taxon>
        <taxon>Pseudomonadati</taxon>
        <taxon>Pseudomonadota</taxon>
        <taxon>Gammaproteobacteria</taxon>
        <taxon>Legionellales</taxon>
        <taxon>Coxiellaceae</taxon>
        <taxon>Aquicella</taxon>
    </lineage>
</organism>
<protein>
    <submittedName>
        <fullName evidence="2">Uncharacterized protein</fullName>
    </submittedName>
</protein>
<dbReference type="KEGG" id="asip:AQUSIP_14930"/>
<keyword evidence="3" id="KW-1185">Reference proteome</keyword>
<dbReference type="EMBL" id="LR699119">
    <property type="protein sequence ID" value="VVC76187.1"/>
    <property type="molecule type" value="Genomic_DNA"/>
</dbReference>
<name>A0A5E4PIC4_9COXI</name>
<gene>
    <name evidence="2" type="ORF">AQUSIP_14930</name>
</gene>
<reference evidence="2 3" key="1">
    <citation type="submission" date="2019-08" db="EMBL/GenBank/DDBJ databases">
        <authorList>
            <person name="Guy L."/>
        </authorList>
    </citation>
    <scope>NUCLEOTIDE SEQUENCE [LARGE SCALE GENOMIC DNA]</scope>
    <source>
        <strain evidence="2 3">SGT-108</strain>
    </source>
</reference>
<dbReference type="Proteomes" id="UP000324194">
    <property type="component" value="Chromosome 1"/>
</dbReference>
<evidence type="ECO:0000313" key="2">
    <source>
        <dbReference type="EMBL" id="VVC76187.1"/>
    </source>
</evidence>
<proteinExistence type="predicted"/>
<feature type="compositionally biased region" description="Basic and acidic residues" evidence="1">
    <location>
        <begin position="1"/>
        <end position="11"/>
    </location>
</feature>
<sequence length="41" mass="4616">MMPTGLDREVQSDFLSGQNKAKRLTLEIVTNREKQNHDASG</sequence>
<evidence type="ECO:0000313" key="3">
    <source>
        <dbReference type="Proteomes" id="UP000324194"/>
    </source>
</evidence>
<evidence type="ECO:0000256" key="1">
    <source>
        <dbReference type="SAM" id="MobiDB-lite"/>
    </source>
</evidence>
<dbReference type="AlphaFoldDB" id="A0A5E4PIC4"/>